<evidence type="ECO:0000313" key="2">
    <source>
        <dbReference type="Proteomes" id="UP000000422"/>
    </source>
</evidence>
<dbReference type="eggNOG" id="COG1034">
    <property type="taxonomic scope" value="Bacteria"/>
</dbReference>
<evidence type="ECO:0000313" key="1">
    <source>
        <dbReference type="EMBL" id="CAE09620.1"/>
    </source>
</evidence>
<dbReference type="Proteomes" id="UP000000422">
    <property type="component" value="Chromosome"/>
</dbReference>
<keyword evidence="2" id="KW-1185">Reference proteome</keyword>
<accession>Q7MA44</accession>
<dbReference type="STRING" id="273121.WS0480"/>
<dbReference type="EMBL" id="BX571658">
    <property type="protein sequence ID" value="CAE09620.1"/>
    <property type="molecule type" value="Genomic_DNA"/>
</dbReference>
<gene>
    <name evidence="1" type="ordered locus">WS0480</name>
</gene>
<protein>
    <submittedName>
        <fullName evidence="1">NADH-UBIQUINONE OXIDOREDUCTASE, NQO3 SUBUNIT NQO3</fullName>
    </submittedName>
</protein>
<dbReference type="HOGENOM" id="CLU_640838_0_0_7"/>
<dbReference type="AlphaFoldDB" id="Q7MA44"/>
<name>Q7MA44_WOLSU</name>
<reference evidence="1 2" key="1">
    <citation type="journal article" date="2003" name="Proc. Natl. Acad. Sci. U.S.A.">
        <title>Complete genome sequence and analysis of Wolinella succinogenes.</title>
        <authorList>
            <person name="Baar C."/>
            <person name="Eppinger M."/>
            <person name="Raddatz G."/>
            <person name="Simon JM."/>
            <person name="Lanz C."/>
            <person name="Klimmek O."/>
            <person name="Nandakumar R."/>
            <person name="Gross R."/>
            <person name="Rosinus A."/>
            <person name="Keller H."/>
            <person name="Jagtap P."/>
            <person name="Linke B."/>
            <person name="Meyer F."/>
            <person name="Lederer H."/>
            <person name="Schuster S.C."/>
        </authorList>
    </citation>
    <scope>NUCLEOTIDE SEQUENCE [LARGE SCALE GENOMIC DNA]</scope>
    <source>
        <strain evidence="2">ATCC 29543 / DSM 1740 / CCUG 13145 / JCM 31913 / LMG 7466 / NCTC 11488 / FDC 602W</strain>
    </source>
</reference>
<keyword evidence="1" id="KW-0830">Ubiquinone</keyword>
<dbReference type="SUPFAM" id="SSF53706">
    <property type="entry name" value="Formate dehydrogenase/DMSO reductase, domains 1-3"/>
    <property type="match status" value="1"/>
</dbReference>
<sequence length="428" mass="47328">MSASDFILTLGGSIRHEAPVVKYAINNALKMNKGSSLLCLHPLKDKAMENLGKNVTSLSYAPLKEEQAVAWLLQAALPREILRGSFLEYLEGKERWTSVEIPAANEGEEPTKEERYESLLASALGWEFDLRTSLTQASSPILVIGADLYAHPRATNIARMLGILQKHSAIKILLTPPSTNTLGVALLCDLDEEKGEYTIGYNTQGDFILSSLPERAHLLMPALNQQEGTFTNIDKRVIPLHPALPYEGYELNDIAKALGLKEEHTIHYTPLLPKEKGFLEVAFDSLPNHYENDGSEKRGYELAPVVDGVKKEEVLELEIPKEREDFKANAYARNPESQFSPWSARSSILQAKAGIYASSAMMESLGMEAGEELRLEGPEGSLTLPLYLDASMEGEFLAVSIYEHFGEAHPLFPTGYPFSHLSVKKAKS</sequence>
<proteinExistence type="predicted"/>
<dbReference type="KEGG" id="wsu:WS0480"/>
<organism evidence="2">
    <name type="scientific">Wolinella succinogenes (strain ATCC 29543 / DSM 1740 / CCUG 13145 / JCM 31913 / LMG 7466 / NCTC 11488 / FDC 602W)</name>
    <name type="common">Vibrio succinogenes</name>
    <dbReference type="NCBI Taxonomy" id="273121"/>
    <lineage>
        <taxon>Bacteria</taxon>
        <taxon>Pseudomonadati</taxon>
        <taxon>Campylobacterota</taxon>
        <taxon>Epsilonproteobacteria</taxon>
        <taxon>Campylobacterales</taxon>
        <taxon>Helicobacteraceae</taxon>
        <taxon>Wolinella</taxon>
    </lineage>
</organism>